<dbReference type="AlphaFoldDB" id="A0AAE1DIF1"/>
<evidence type="ECO:0000313" key="2">
    <source>
        <dbReference type="Proteomes" id="UP001283361"/>
    </source>
</evidence>
<gene>
    <name evidence="1" type="ORF">RRG08_066469</name>
</gene>
<proteinExistence type="predicted"/>
<dbReference type="EMBL" id="JAWDGP010003801">
    <property type="protein sequence ID" value="KAK3770593.1"/>
    <property type="molecule type" value="Genomic_DNA"/>
</dbReference>
<keyword evidence="2" id="KW-1185">Reference proteome</keyword>
<name>A0AAE1DIF1_9GAST</name>
<evidence type="ECO:0000313" key="1">
    <source>
        <dbReference type="EMBL" id="KAK3770593.1"/>
    </source>
</evidence>
<reference evidence="1" key="1">
    <citation type="journal article" date="2023" name="G3 (Bethesda)">
        <title>A reference genome for the long-term kleptoplast-retaining sea slug Elysia crispata morphotype clarki.</title>
        <authorList>
            <person name="Eastman K.E."/>
            <person name="Pendleton A.L."/>
            <person name="Shaikh M.A."/>
            <person name="Suttiyut T."/>
            <person name="Ogas R."/>
            <person name="Tomko P."/>
            <person name="Gavelis G."/>
            <person name="Widhalm J.R."/>
            <person name="Wisecaver J.H."/>
        </authorList>
    </citation>
    <scope>NUCLEOTIDE SEQUENCE</scope>
    <source>
        <strain evidence="1">ECLA1</strain>
    </source>
</reference>
<protein>
    <submittedName>
        <fullName evidence="1">Uncharacterized protein</fullName>
    </submittedName>
</protein>
<dbReference type="Proteomes" id="UP001283361">
    <property type="component" value="Unassembled WGS sequence"/>
</dbReference>
<comment type="caution">
    <text evidence="1">The sequence shown here is derived from an EMBL/GenBank/DDBJ whole genome shotgun (WGS) entry which is preliminary data.</text>
</comment>
<sequence length="180" mass="20627">MSRRLRVSICFRSCECIIGAPNREPLTPGNDWTGKRLREKFRNFKEASRRDDNNYAEDQRKHDNTRKQCLEQNAKFFEKEISWQWEFTECQFLGQCVTQTGSCSLTLLPCPVTADALSRIDFAMMELPADSPQMRHVIGLGDRITGRFCADQSHVTGLGDGITGRFPTILVRSESRDSSW</sequence>
<accession>A0AAE1DIF1</accession>
<organism evidence="1 2">
    <name type="scientific">Elysia crispata</name>
    <name type="common">lettuce slug</name>
    <dbReference type="NCBI Taxonomy" id="231223"/>
    <lineage>
        <taxon>Eukaryota</taxon>
        <taxon>Metazoa</taxon>
        <taxon>Spiralia</taxon>
        <taxon>Lophotrochozoa</taxon>
        <taxon>Mollusca</taxon>
        <taxon>Gastropoda</taxon>
        <taxon>Heterobranchia</taxon>
        <taxon>Euthyneura</taxon>
        <taxon>Panpulmonata</taxon>
        <taxon>Sacoglossa</taxon>
        <taxon>Placobranchoidea</taxon>
        <taxon>Plakobranchidae</taxon>
        <taxon>Elysia</taxon>
    </lineage>
</organism>